<keyword evidence="2" id="KW-1185">Reference proteome</keyword>
<evidence type="ECO:0000313" key="1">
    <source>
        <dbReference type="EMBL" id="GII95715.1"/>
    </source>
</evidence>
<sequence>MAGETLPQVVERICARVVTAAEVRVAPLPRGGVRIWTEGWERPGDRWIADHQMLRELRLVGWETVVEPGIGLMVLGWNATNLAHRVHTLRVALGGLQNSHLRTAAVAISVTEGYRDAFPGSALSEIEPSVLSHISTQYLRWPARISDISGLTRVARESVLALLLAQAAQLEKDVMNLCDQHLAVAKHTVETLWYGLSPDAPSQEAARHTALREASLLTDRLLSARHAS</sequence>
<protein>
    <submittedName>
        <fullName evidence="1">Uncharacterized protein</fullName>
    </submittedName>
</protein>
<dbReference type="Proteomes" id="UP000606172">
    <property type="component" value="Unassembled WGS sequence"/>
</dbReference>
<accession>A0A919V823</accession>
<dbReference type="EMBL" id="BOOW01000037">
    <property type="protein sequence ID" value="GII95715.1"/>
    <property type="molecule type" value="Genomic_DNA"/>
</dbReference>
<name>A0A919V823_9ACTN</name>
<comment type="caution">
    <text evidence="1">The sequence shown here is derived from an EMBL/GenBank/DDBJ whole genome shotgun (WGS) entry which is preliminary data.</text>
</comment>
<gene>
    <name evidence="1" type="ORF">Ssi02_59460</name>
</gene>
<proteinExistence type="predicted"/>
<evidence type="ECO:0000313" key="2">
    <source>
        <dbReference type="Proteomes" id="UP000606172"/>
    </source>
</evidence>
<dbReference type="AlphaFoldDB" id="A0A919V823"/>
<organism evidence="1 2">
    <name type="scientific">Sinosporangium siamense</name>
    <dbReference type="NCBI Taxonomy" id="1367973"/>
    <lineage>
        <taxon>Bacteria</taxon>
        <taxon>Bacillati</taxon>
        <taxon>Actinomycetota</taxon>
        <taxon>Actinomycetes</taxon>
        <taxon>Streptosporangiales</taxon>
        <taxon>Streptosporangiaceae</taxon>
        <taxon>Sinosporangium</taxon>
    </lineage>
</organism>
<dbReference type="RefSeq" id="WP_204030746.1">
    <property type="nucleotide sequence ID" value="NZ_BOOW01000037.1"/>
</dbReference>
<reference evidence="1" key="1">
    <citation type="submission" date="2021-01" db="EMBL/GenBank/DDBJ databases">
        <title>Whole genome shotgun sequence of Sinosporangium siamense NBRC 109515.</title>
        <authorList>
            <person name="Komaki H."/>
            <person name="Tamura T."/>
        </authorList>
    </citation>
    <scope>NUCLEOTIDE SEQUENCE</scope>
    <source>
        <strain evidence="1">NBRC 109515</strain>
    </source>
</reference>